<evidence type="ECO:0008006" key="3">
    <source>
        <dbReference type="Google" id="ProtNLM"/>
    </source>
</evidence>
<organism evidence="1 2">
    <name type="scientific">Porites lobata</name>
    <dbReference type="NCBI Taxonomy" id="104759"/>
    <lineage>
        <taxon>Eukaryota</taxon>
        <taxon>Metazoa</taxon>
        <taxon>Cnidaria</taxon>
        <taxon>Anthozoa</taxon>
        <taxon>Hexacorallia</taxon>
        <taxon>Scleractinia</taxon>
        <taxon>Fungiina</taxon>
        <taxon>Poritidae</taxon>
        <taxon>Porites</taxon>
    </lineage>
</organism>
<dbReference type="Proteomes" id="UP001159405">
    <property type="component" value="Unassembled WGS sequence"/>
</dbReference>
<accession>A0ABN8QSU6</accession>
<dbReference type="EMBL" id="CALNXK010000152">
    <property type="protein sequence ID" value="CAH3169862.1"/>
    <property type="molecule type" value="Genomic_DNA"/>
</dbReference>
<keyword evidence="2" id="KW-1185">Reference proteome</keyword>
<comment type="caution">
    <text evidence="1">The sequence shown here is derived from an EMBL/GenBank/DDBJ whole genome shotgun (WGS) entry which is preliminary data.</text>
</comment>
<sequence length="166" mass="17624">MILTCTGDPATCNHCLENDLATCDSNQQQISCSNDTFPNLGTTHCYTAAARYLERGNISSGVARGCGNCSGNTGLQFKTAFDQFFSNETVDLSSFDIQCCQANDCNNQSVVPLPSPTVAPSASTTPTVKLTSSTNITPSSHACRFYPFTAILASVFIALNVSLKNL</sequence>
<name>A0ABN8QSU6_9CNID</name>
<evidence type="ECO:0000313" key="2">
    <source>
        <dbReference type="Proteomes" id="UP001159405"/>
    </source>
</evidence>
<gene>
    <name evidence="1" type="ORF">PLOB_00010351</name>
</gene>
<reference evidence="1 2" key="1">
    <citation type="submission" date="2022-05" db="EMBL/GenBank/DDBJ databases">
        <authorList>
            <consortium name="Genoscope - CEA"/>
            <person name="William W."/>
        </authorList>
    </citation>
    <scope>NUCLEOTIDE SEQUENCE [LARGE SCALE GENOMIC DNA]</scope>
</reference>
<protein>
    <recommendedName>
        <fullName evidence="3">Sodefrin-like factor</fullName>
    </recommendedName>
</protein>
<proteinExistence type="predicted"/>
<evidence type="ECO:0000313" key="1">
    <source>
        <dbReference type="EMBL" id="CAH3169862.1"/>
    </source>
</evidence>